<dbReference type="Proteomes" id="UP001220324">
    <property type="component" value="Unassembled WGS sequence"/>
</dbReference>
<evidence type="ECO:0000259" key="8">
    <source>
        <dbReference type="Pfam" id="PF20684"/>
    </source>
</evidence>
<protein>
    <recommendedName>
        <fullName evidence="8">Rhodopsin domain-containing protein</fullName>
    </recommendedName>
</protein>
<evidence type="ECO:0000256" key="4">
    <source>
        <dbReference type="ARBA" id="ARBA00023136"/>
    </source>
</evidence>
<dbReference type="Pfam" id="PF20684">
    <property type="entry name" value="Fung_rhodopsin"/>
    <property type="match status" value="1"/>
</dbReference>
<gene>
    <name evidence="9" type="ORF">N7494_002045</name>
</gene>
<dbReference type="InterPro" id="IPR052337">
    <property type="entry name" value="SAT4-like"/>
</dbReference>
<comment type="subcellular location">
    <subcellularLocation>
        <location evidence="1">Membrane</location>
        <topology evidence="1">Multi-pass membrane protein</topology>
    </subcellularLocation>
</comment>
<dbReference type="EMBL" id="JAQIZZ010000002">
    <property type="protein sequence ID" value="KAJ5552667.1"/>
    <property type="molecule type" value="Genomic_DNA"/>
</dbReference>
<dbReference type="AlphaFoldDB" id="A0AAD6D2X2"/>
<dbReference type="PANTHER" id="PTHR33048:SF134">
    <property type="entry name" value="INTEGRAL MEMBRANE PROTEIN"/>
    <property type="match status" value="1"/>
</dbReference>
<comment type="caution">
    <text evidence="9">The sequence shown here is derived from an EMBL/GenBank/DDBJ whole genome shotgun (WGS) entry which is preliminary data.</text>
</comment>
<keyword evidence="2 7" id="KW-0812">Transmembrane</keyword>
<evidence type="ECO:0000256" key="7">
    <source>
        <dbReference type="SAM" id="Phobius"/>
    </source>
</evidence>
<dbReference type="InterPro" id="IPR049326">
    <property type="entry name" value="Rhodopsin_dom_fungi"/>
</dbReference>
<name>A0AAD6D2X2_9EURO</name>
<feature type="region of interest" description="Disordered" evidence="6">
    <location>
        <begin position="320"/>
        <end position="371"/>
    </location>
</feature>
<evidence type="ECO:0000256" key="6">
    <source>
        <dbReference type="SAM" id="MobiDB-lite"/>
    </source>
</evidence>
<accession>A0AAD6D2X2</accession>
<proteinExistence type="inferred from homology"/>
<feature type="transmembrane region" description="Helical" evidence="7">
    <location>
        <begin position="249"/>
        <end position="269"/>
    </location>
</feature>
<feature type="transmembrane region" description="Helical" evidence="7">
    <location>
        <begin position="6"/>
        <end position="29"/>
    </location>
</feature>
<feature type="transmembrane region" description="Helical" evidence="7">
    <location>
        <begin position="170"/>
        <end position="195"/>
    </location>
</feature>
<keyword evidence="10" id="KW-1185">Reference proteome</keyword>
<dbReference type="GO" id="GO:0016020">
    <property type="term" value="C:membrane"/>
    <property type="evidence" value="ECO:0007669"/>
    <property type="project" value="UniProtKB-SubCell"/>
</dbReference>
<evidence type="ECO:0000313" key="9">
    <source>
        <dbReference type="EMBL" id="KAJ5552667.1"/>
    </source>
</evidence>
<evidence type="ECO:0000256" key="1">
    <source>
        <dbReference type="ARBA" id="ARBA00004141"/>
    </source>
</evidence>
<organism evidence="9 10">
    <name type="scientific">Penicillium frequentans</name>
    <dbReference type="NCBI Taxonomy" id="3151616"/>
    <lineage>
        <taxon>Eukaryota</taxon>
        <taxon>Fungi</taxon>
        <taxon>Dikarya</taxon>
        <taxon>Ascomycota</taxon>
        <taxon>Pezizomycotina</taxon>
        <taxon>Eurotiomycetes</taxon>
        <taxon>Eurotiomycetidae</taxon>
        <taxon>Eurotiales</taxon>
        <taxon>Aspergillaceae</taxon>
        <taxon>Penicillium</taxon>
    </lineage>
</organism>
<reference evidence="9 10" key="1">
    <citation type="journal article" date="2023" name="IMA Fungus">
        <title>Comparative genomic study of the Penicillium genus elucidates a diverse pangenome and 15 lateral gene transfer events.</title>
        <authorList>
            <person name="Petersen C."/>
            <person name="Sorensen T."/>
            <person name="Nielsen M.R."/>
            <person name="Sondergaard T.E."/>
            <person name="Sorensen J.L."/>
            <person name="Fitzpatrick D.A."/>
            <person name="Frisvad J.C."/>
            <person name="Nielsen K.L."/>
        </authorList>
    </citation>
    <scope>NUCLEOTIDE SEQUENCE [LARGE SCALE GENOMIC DNA]</scope>
    <source>
        <strain evidence="9 10">IBT 35679</strain>
    </source>
</reference>
<dbReference type="PANTHER" id="PTHR33048">
    <property type="entry name" value="PTH11-LIKE INTEGRAL MEMBRANE PROTEIN (AFU_ORTHOLOGUE AFUA_5G11245)"/>
    <property type="match status" value="1"/>
</dbReference>
<feature type="transmembrane region" description="Helical" evidence="7">
    <location>
        <begin position="94"/>
        <end position="115"/>
    </location>
</feature>
<evidence type="ECO:0000313" key="10">
    <source>
        <dbReference type="Proteomes" id="UP001220324"/>
    </source>
</evidence>
<keyword evidence="3 7" id="KW-1133">Transmembrane helix</keyword>
<evidence type="ECO:0000256" key="2">
    <source>
        <dbReference type="ARBA" id="ARBA00022692"/>
    </source>
</evidence>
<evidence type="ECO:0000256" key="5">
    <source>
        <dbReference type="ARBA" id="ARBA00038359"/>
    </source>
</evidence>
<evidence type="ECO:0000256" key="3">
    <source>
        <dbReference type="ARBA" id="ARBA00022989"/>
    </source>
</evidence>
<keyword evidence="4 7" id="KW-0472">Membrane</keyword>
<feature type="domain" description="Rhodopsin" evidence="8">
    <location>
        <begin position="25"/>
        <end position="274"/>
    </location>
</feature>
<feature type="transmembrane region" description="Helical" evidence="7">
    <location>
        <begin position="207"/>
        <end position="229"/>
    </location>
</feature>
<feature type="transmembrane region" description="Helical" evidence="7">
    <location>
        <begin position="41"/>
        <end position="63"/>
    </location>
</feature>
<sequence length="371" mass="41563">MGYTQGEMIALGFIFVVLPTIFVGLRIWARFIRRAGLGADDYTILVGWAFTLSVCTVHLIAAIHGELGQHQAIYPNGEPILDDPRFIIYEKCKFSLHMLSVLGLGFTKVSVILLYRRIFRMPIFQRICLGYIVVIVAWTIAFFFACLFQCTPVTPFVEGFYGNKCTNVLVLYNTVSGTDVALDVLIIILPIQPVLSIKMSLRQRLAVLGMFLLGLLAVASSIARLVSFVQCDTVLIEHYNDETYYTSGVFVWTVVELVMAVISACLPTLRPLFMRSKKNATPDYPEYPRQYGSSYGSGKSGRRSGYMLSVDTRQDDFDMPAMASQDAPGVQIQIQRSSFDDRQEPTDGVIHVQHSTTWSDQDFPAQPKQSV</sequence>
<feature type="transmembrane region" description="Helical" evidence="7">
    <location>
        <begin position="127"/>
        <end position="150"/>
    </location>
</feature>
<comment type="similarity">
    <text evidence="5">Belongs to the SAT4 family.</text>
</comment>